<dbReference type="GO" id="GO:0005886">
    <property type="term" value="C:plasma membrane"/>
    <property type="evidence" value="ECO:0007669"/>
    <property type="project" value="TreeGrafter"/>
</dbReference>
<dbReference type="VEuPathDB" id="FungiDB:CC77DRAFT_235021"/>
<evidence type="ECO:0000256" key="4">
    <source>
        <dbReference type="ARBA" id="ARBA00022989"/>
    </source>
</evidence>
<evidence type="ECO:0000256" key="6">
    <source>
        <dbReference type="SAM" id="Phobius"/>
    </source>
</evidence>
<feature type="transmembrane region" description="Helical" evidence="6">
    <location>
        <begin position="162"/>
        <end position="181"/>
    </location>
</feature>
<feature type="transmembrane region" description="Helical" evidence="6">
    <location>
        <begin position="255"/>
        <end position="271"/>
    </location>
</feature>
<keyword evidence="4 6" id="KW-1133">Transmembrane helix</keyword>
<evidence type="ECO:0000313" key="9">
    <source>
        <dbReference type="Proteomes" id="UP000077248"/>
    </source>
</evidence>
<organism evidence="8 9">
    <name type="scientific">Alternaria alternata</name>
    <name type="common">Alternaria rot fungus</name>
    <name type="synonym">Torula alternata</name>
    <dbReference type="NCBI Taxonomy" id="5599"/>
    <lineage>
        <taxon>Eukaryota</taxon>
        <taxon>Fungi</taxon>
        <taxon>Dikarya</taxon>
        <taxon>Ascomycota</taxon>
        <taxon>Pezizomycotina</taxon>
        <taxon>Dothideomycetes</taxon>
        <taxon>Pleosporomycetidae</taxon>
        <taxon>Pleosporales</taxon>
        <taxon>Pleosporineae</taxon>
        <taxon>Pleosporaceae</taxon>
        <taxon>Alternaria</taxon>
        <taxon>Alternaria sect. Alternaria</taxon>
        <taxon>Alternaria alternata complex</taxon>
    </lineage>
</organism>
<dbReference type="RefSeq" id="XP_018383205.1">
    <property type="nucleotide sequence ID" value="XM_018530778.1"/>
</dbReference>
<dbReference type="PROSITE" id="PS50850">
    <property type="entry name" value="MFS"/>
    <property type="match status" value="1"/>
</dbReference>
<comment type="similarity">
    <text evidence="2">Belongs to the major facilitator superfamily.</text>
</comment>
<feature type="domain" description="Major facilitator superfamily (MFS) profile" evidence="7">
    <location>
        <begin position="96"/>
        <end position="528"/>
    </location>
</feature>
<dbReference type="OMA" id="NLGTHWT"/>
<sequence>MAFFLQYRAIQRHVKEELQRVTEVPDPLSARFSDGAHELGDLESPGKLNKGEPYTRIPGITLREDGNSQLYYQVDWSGPDDPFNPKHFSTLHRIFATLLVCLVAFVATLASSIDSAVLTRATADFGVSEVAESLATALFLVGFGFGALLLSPLSELLGRYPVYLGSLFVFACWTLGSALAPNFGAQIVFRFLAGFSASTPLTVAGGSVGDLWSPVEKTFAFPLFAIPAFGGPVLGPVIGAYIGYEQDINWRWTEWITLILIGVTFTLILLCKRESFAPRLLHYKAQHFRKLTGNQQFKTATEASHGSIGELLSRSFTRPFLLCTQPIVVAFTLYLMIVYIILFTFLDGYPYIFAETFGINEGLSNICFVGLFIGIALSALLVPIAYHKTVRQLKEDGDDGSGKTIHRESRLFFAMIGAPTLPIGLFWMGWTDYASISIWSPLAASLLVGFSNICIFMSAYMYIIDSYEAYAASALTFVALVRYVAAGGMTVVGIPMYRNLGTHWTLTLLGIISVLALPIPYVLYRFGPSLRKRSKWAV</sequence>
<dbReference type="InterPro" id="IPR020846">
    <property type="entry name" value="MFS_dom"/>
</dbReference>
<dbReference type="PANTHER" id="PTHR23502:SF47">
    <property type="entry name" value="MAJOR FACILITATOR SUPERFAMILY (MFS) PROFILE DOMAIN-CONTAINING PROTEIN-RELATED"/>
    <property type="match status" value="1"/>
</dbReference>
<dbReference type="GO" id="GO:0022857">
    <property type="term" value="F:transmembrane transporter activity"/>
    <property type="evidence" value="ECO:0007669"/>
    <property type="project" value="InterPro"/>
</dbReference>
<feature type="transmembrane region" description="Helical" evidence="6">
    <location>
        <begin position="220"/>
        <end position="243"/>
    </location>
</feature>
<dbReference type="Gene3D" id="1.20.1250.20">
    <property type="entry name" value="MFS general substrate transporter like domains"/>
    <property type="match status" value="1"/>
</dbReference>
<dbReference type="InterPro" id="IPR036259">
    <property type="entry name" value="MFS_trans_sf"/>
</dbReference>
<feature type="transmembrane region" description="Helical" evidence="6">
    <location>
        <begin position="411"/>
        <end position="430"/>
    </location>
</feature>
<dbReference type="AlphaFoldDB" id="A0A177DDB4"/>
<dbReference type="PANTHER" id="PTHR23502">
    <property type="entry name" value="MAJOR FACILITATOR SUPERFAMILY"/>
    <property type="match status" value="1"/>
</dbReference>
<keyword evidence="3 6" id="KW-0812">Transmembrane</keyword>
<feature type="transmembrane region" description="Helical" evidence="6">
    <location>
        <begin position="362"/>
        <end position="386"/>
    </location>
</feature>
<evidence type="ECO:0000256" key="3">
    <source>
        <dbReference type="ARBA" id="ARBA00022692"/>
    </source>
</evidence>
<keyword evidence="9" id="KW-1185">Reference proteome</keyword>
<evidence type="ECO:0000256" key="1">
    <source>
        <dbReference type="ARBA" id="ARBA00004141"/>
    </source>
</evidence>
<dbReference type="EMBL" id="KV441485">
    <property type="protein sequence ID" value="OAG17784.1"/>
    <property type="molecule type" value="Genomic_DNA"/>
</dbReference>
<feature type="transmembrane region" description="Helical" evidence="6">
    <location>
        <begin position="320"/>
        <end position="342"/>
    </location>
</feature>
<dbReference type="Pfam" id="PF07690">
    <property type="entry name" value="MFS_1"/>
    <property type="match status" value="1"/>
</dbReference>
<keyword evidence="5 6" id="KW-0472">Membrane</keyword>
<reference evidence="8 9" key="1">
    <citation type="submission" date="2016-05" db="EMBL/GenBank/DDBJ databases">
        <title>Comparative analysis of secretome profiles of manganese(II)-oxidizing ascomycete fungi.</title>
        <authorList>
            <consortium name="DOE Joint Genome Institute"/>
            <person name="Zeiner C.A."/>
            <person name="Purvine S.O."/>
            <person name="Zink E.M."/>
            <person name="Wu S."/>
            <person name="Pasa-Tolic L."/>
            <person name="Chaput D.L."/>
            <person name="Haridas S."/>
            <person name="Grigoriev I.V."/>
            <person name="Santelli C.M."/>
            <person name="Hansel C.M."/>
        </authorList>
    </citation>
    <scope>NUCLEOTIDE SEQUENCE [LARGE SCALE GENOMIC DNA]</scope>
    <source>
        <strain evidence="8 9">SRC1lrK2f</strain>
    </source>
</reference>
<feature type="transmembrane region" description="Helical" evidence="6">
    <location>
        <begin position="442"/>
        <end position="463"/>
    </location>
</feature>
<dbReference type="KEGG" id="aalt:CC77DRAFT_235021"/>
<comment type="subcellular location">
    <subcellularLocation>
        <location evidence="1">Membrane</location>
        <topology evidence="1">Multi-pass membrane protein</topology>
    </subcellularLocation>
</comment>
<feature type="transmembrane region" description="Helical" evidence="6">
    <location>
        <begin position="187"/>
        <end position="208"/>
    </location>
</feature>
<evidence type="ECO:0000256" key="2">
    <source>
        <dbReference type="ARBA" id="ARBA00008335"/>
    </source>
</evidence>
<dbReference type="CDD" id="cd17323">
    <property type="entry name" value="MFS_Tpo1_MDR_like"/>
    <property type="match status" value="1"/>
</dbReference>
<protein>
    <submittedName>
        <fullName evidence="8">Benomyl/methotrexate resistance protein</fullName>
    </submittedName>
</protein>
<feature type="transmembrane region" description="Helical" evidence="6">
    <location>
        <begin position="133"/>
        <end position="150"/>
    </location>
</feature>
<dbReference type="FunFam" id="1.20.1250.20:FF:000082">
    <property type="entry name" value="MFS multidrug transporter, putative"/>
    <property type="match status" value="1"/>
</dbReference>
<proteinExistence type="inferred from homology"/>
<evidence type="ECO:0000256" key="5">
    <source>
        <dbReference type="ARBA" id="ARBA00023136"/>
    </source>
</evidence>
<dbReference type="InterPro" id="IPR011701">
    <property type="entry name" value="MFS"/>
</dbReference>
<dbReference type="SUPFAM" id="SSF103473">
    <property type="entry name" value="MFS general substrate transporter"/>
    <property type="match status" value="1"/>
</dbReference>
<dbReference type="GeneID" id="29116372"/>
<name>A0A177DDB4_ALTAL</name>
<dbReference type="Proteomes" id="UP000077248">
    <property type="component" value="Unassembled WGS sequence"/>
</dbReference>
<feature type="transmembrane region" description="Helical" evidence="6">
    <location>
        <begin position="503"/>
        <end position="524"/>
    </location>
</feature>
<feature type="transmembrane region" description="Helical" evidence="6">
    <location>
        <begin position="94"/>
        <end position="113"/>
    </location>
</feature>
<gene>
    <name evidence="8" type="ORF">CC77DRAFT_235021</name>
</gene>
<accession>A0A177DDB4</accession>
<evidence type="ECO:0000313" key="8">
    <source>
        <dbReference type="EMBL" id="OAG17784.1"/>
    </source>
</evidence>
<feature type="transmembrane region" description="Helical" evidence="6">
    <location>
        <begin position="475"/>
        <end position="497"/>
    </location>
</feature>
<evidence type="ECO:0000259" key="7">
    <source>
        <dbReference type="PROSITE" id="PS50850"/>
    </source>
</evidence>